<dbReference type="GO" id="GO:0043041">
    <property type="term" value="P:amino acid activation for nonribosomal peptide biosynthetic process"/>
    <property type="evidence" value="ECO:0007669"/>
    <property type="project" value="TreeGrafter"/>
</dbReference>
<protein>
    <submittedName>
        <fullName evidence="3">Tyrocidine synthase</fullName>
    </submittedName>
</protein>
<evidence type="ECO:0000313" key="4">
    <source>
        <dbReference type="Proteomes" id="UP000501240"/>
    </source>
</evidence>
<accession>A0A7D3VR23</accession>
<dbReference type="Proteomes" id="UP000501240">
    <property type="component" value="Chromosome"/>
</dbReference>
<dbReference type="GO" id="GO:0003824">
    <property type="term" value="F:catalytic activity"/>
    <property type="evidence" value="ECO:0007669"/>
    <property type="project" value="InterPro"/>
</dbReference>
<dbReference type="InterPro" id="IPR023213">
    <property type="entry name" value="CAT-like_dom_sf"/>
</dbReference>
<evidence type="ECO:0000256" key="1">
    <source>
        <dbReference type="SAM" id="MobiDB-lite"/>
    </source>
</evidence>
<feature type="region of interest" description="Disordered" evidence="1">
    <location>
        <begin position="61"/>
        <end position="81"/>
    </location>
</feature>
<dbReference type="PANTHER" id="PTHR45527">
    <property type="entry name" value="NONRIBOSOMAL PEPTIDE SYNTHETASE"/>
    <property type="match status" value="1"/>
</dbReference>
<dbReference type="InterPro" id="IPR001242">
    <property type="entry name" value="Condensation_dom"/>
</dbReference>
<dbReference type="GO" id="GO:0005737">
    <property type="term" value="C:cytoplasm"/>
    <property type="evidence" value="ECO:0007669"/>
    <property type="project" value="TreeGrafter"/>
</dbReference>
<dbReference type="GO" id="GO:0031177">
    <property type="term" value="F:phosphopantetheine binding"/>
    <property type="evidence" value="ECO:0007669"/>
    <property type="project" value="TreeGrafter"/>
</dbReference>
<feature type="domain" description="Condensation" evidence="2">
    <location>
        <begin position="123"/>
        <end position="342"/>
    </location>
</feature>
<dbReference type="PANTHER" id="PTHR45527:SF1">
    <property type="entry name" value="FATTY ACID SYNTHASE"/>
    <property type="match status" value="1"/>
</dbReference>
<name>A0A7D3VR23_ACTVE</name>
<evidence type="ECO:0000313" key="3">
    <source>
        <dbReference type="EMBL" id="QKG18654.1"/>
    </source>
</evidence>
<keyword evidence="4" id="KW-1185">Reference proteome</keyword>
<dbReference type="EMBL" id="CP053892">
    <property type="protein sequence ID" value="QKG18654.1"/>
    <property type="molecule type" value="Genomic_DNA"/>
</dbReference>
<gene>
    <name evidence="3" type="ORF">ACTIVE_0288</name>
</gene>
<evidence type="ECO:0000259" key="2">
    <source>
        <dbReference type="Pfam" id="PF00668"/>
    </source>
</evidence>
<dbReference type="Pfam" id="PF00668">
    <property type="entry name" value="Condensation"/>
    <property type="match status" value="1"/>
</dbReference>
<dbReference type="GO" id="GO:0008610">
    <property type="term" value="P:lipid biosynthetic process"/>
    <property type="evidence" value="ECO:0007669"/>
    <property type="project" value="UniProtKB-ARBA"/>
</dbReference>
<sequence>MALPSLAQEGGLDGRAALGLAPLPTMSIAFGVSAGISEAALATAFTTVVRRHAPLRSTLFRADDEKQLPDGAATGTAGGAPPLWRVRVDPPESAFIDYWSTSNEAEFLRARPEARGGIQAPIAASAFKAEGGPERLVISVDHLSFDGVSIDLLTNEMNQVLDNLRSHSAPEDGLPRLEQDYYALAQSERAALEHTLAECMPYWREALARCGPYPAVELPGLDPSPPAEPRERVISEVWIGDLAPLRRFCQAQQATPFVVFQAALATAISRLGGRYTGANTNASYRTDPRSWHLIGYFSNLITFAPPAPPDPTLVRGWIDALRKTAMEAIAQSQVPRSTLLRRLFPDTYPARPAAPHLYFELDSDPPEEPEERALVRLPRDVGGKSVKSHPGLECTAVSFSDDRGLLRVAYQDGNCRPEAARALLETWLDIVENELVKE</sequence>
<dbReference type="SUPFAM" id="SSF52777">
    <property type="entry name" value="CoA-dependent acyltransferases"/>
    <property type="match status" value="2"/>
</dbReference>
<organism evidence="3 4">
    <name type="scientific">Actinomadura verrucosospora</name>
    <dbReference type="NCBI Taxonomy" id="46165"/>
    <lineage>
        <taxon>Bacteria</taxon>
        <taxon>Bacillati</taxon>
        <taxon>Actinomycetota</taxon>
        <taxon>Actinomycetes</taxon>
        <taxon>Streptosporangiales</taxon>
        <taxon>Thermomonosporaceae</taxon>
        <taxon>Actinomadura</taxon>
    </lineage>
</organism>
<reference evidence="3 4" key="1">
    <citation type="submission" date="2020-05" db="EMBL/GenBank/DDBJ databases">
        <title>Actinomadura verrucosospora NRRL-B18236 (PFL_A860) Genome sequencing and assembly.</title>
        <authorList>
            <person name="Samborskyy M."/>
        </authorList>
    </citation>
    <scope>NUCLEOTIDE SEQUENCE [LARGE SCALE GENOMIC DNA]</scope>
    <source>
        <strain evidence="3 4">NRRL:B18236</strain>
    </source>
</reference>
<dbReference type="AlphaFoldDB" id="A0A7D3VR23"/>
<dbReference type="Gene3D" id="3.30.559.30">
    <property type="entry name" value="Nonribosomal peptide synthetase, condensation domain"/>
    <property type="match status" value="1"/>
</dbReference>
<dbReference type="Gene3D" id="3.30.559.10">
    <property type="entry name" value="Chloramphenicol acetyltransferase-like domain"/>
    <property type="match status" value="1"/>
</dbReference>
<dbReference type="GO" id="GO:0044550">
    <property type="term" value="P:secondary metabolite biosynthetic process"/>
    <property type="evidence" value="ECO:0007669"/>
    <property type="project" value="TreeGrafter"/>
</dbReference>
<proteinExistence type="predicted"/>